<gene>
    <name evidence="2" type="ORF">MCOS_LOCUS673</name>
</gene>
<name>A0A0R3U2I1_MESCO</name>
<dbReference type="Proteomes" id="UP000267029">
    <property type="component" value="Unassembled WGS sequence"/>
</dbReference>
<evidence type="ECO:0000256" key="1">
    <source>
        <dbReference type="SAM" id="MobiDB-lite"/>
    </source>
</evidence>
<protein>
    <submittedName>
        <fullName evidence="4">Flavodoxin</fullName>
    </submittedName>
</protein>
<evidence type="ECO:0000313" key="2">
    <source>
        <dbReference type="EMBL" id="VDD74670.1"/>
    </source>
</evidence>
<reference evidence="2 3" key="2">
    <citation type="submission" date="2018-10" db="EMBL/GenBank/DDBJ databases">
        <authorList>
            <consortium name="Pathogen Informatics"/>
        </authorList>
    </citation>
    <scope>NUCLEOTIDE SEQUENCE [LARGE SCALE GENOMIC DNA]</scope>
</reference>
<feature type="region of interest" description="Disordered" evidence="1">
    <location>
        <begin position="1"/>
        <end position="44"/>
    </location>
</feature>
<evidence type="ECO:0000313" key="3">
    <source>
        <dbReference type="Proteomes" id="UP000267029"/>
    </source>
</evidence>
<dbReference type="EMBL" id="UXSR01000062">
    <property type="protein sequence ID" value="VDD74670.1"/>
    <property type="molecule type" value="Genomic_DNA"/>
</dbReference>
<proteinExistence type="predicted"/>
<feature type="compositionally biased region" description="Basic and acidic residues" evidence="1">
    <location>
        <begin position="9"/>
        <end position="32"/>
    </location>
</feature>
<evidence type="ECO:0000313" key="4">
    <source>
        <dbReference type="WBParaSite" id="MCOS_0000067201-mRNA-1"/>
    </source>
</evidence>
<dbReference type="AlphaFoldDB" id="A0A0R3U2I1"/>
<organism evidence="4">
    <name type="scientific">Mesocestoides corti</name>
    <name type="common">Flatworm</name>
    <dbReference type="NCBI Taxonomy" id="53468"/>
    <lineage>
        <taxon>Eukaryota</taxon>
        <taxon>Metazoa</taxon>
        <taxon>Spiralia</taxon>
        <taxon>Lophotrochozoa</taxon>
        <taxon>Platyhelminthes</taxon>
        <taxon>Cestoda</taxon>
        <taxon>Eucestoda</taxon>
        <taxon>Cyclophyllidea</taxon>
        <taxon>Mesocestoididae</taxon>
        <taxon>Mesocestoides</taxon>
    </lineage>
</organism>
<reference evidence="4" key="1">
    <citation type="submission" date="2017-02" db="UniProtKB">
        <authorList>
            <consortium name="WormBaseParasite"/>
        </authorList>
    </citation>
    <scope>IDENTIFICATION</scope>
</reference>
<keyword evidence="3" id="KW-1185">Reference proteome</keyword>
<accession>A0A0R3U2I1</accession>
<sequence length="44" mass="4962">MDVVGAYTESHETTGNELHGDKNKSSEKETAELNKWLRGKENID</sequence>
<dbReference type="WBParaSite" id="MCOS_0000067201-mRNA-1">
    <property type="protein sequence ID" value="MCOS_0000067201-mRNA-1"/>
    <property type="gene ID" value="MCOS_0000067201"/>
</dbReference>